<evidence type="ECO:0000313" key="2">
    <source>
        <dbReference type="Proteomes" id="UP000712007"/>
    </source>
</evidence>
<protein>
    <recommendedName>
        <fullName evidence="3">ATP-grasp domain-containing protein</fullName>
    </recommendedName>
</protein>
<evidence type="ECO:0000313" key="1">
    <source>
        <dbReference type="EMBL" id="MBO8439444.1"/>
    </source>
</evidence>
<name>A0A940DIC7_9BACT</name>
<reference evidence="1" key="2">
    <citation type="journal article" date="2021" name="PeerJ">
        <title>Extensive microbial diversity within the chicken gut microbiome revealed by metagenomics and culture.</title>
        <authorList>
            <person name="Gilroy R."/>
            <person name="Ravi A."/>
            <person name="Getino M."/>
            <person name="Pursley I."/>
            <person name="Horton D.L."/>
            <person name="Alikhan N.F."/>
            <person name="Baker D."/>
            <person name="Gharbi K."/>
            <person name="Hall N."/>
            <person name="Watson M."/>
            <person name="Adriaenssens E.M."/>
            <person name="Foster-Nyarko E."/>
            <person name="Jarju S."/>
            <person name="Secka A."/>
            <person name="Antonio M."/>
            <person name="Oren A."/>
            <person name="Chaudhuri R.R."/>
            <person name="La Ragione R."/>
            <person name="Hildebrand F."/>
            <person name="Pallen M.J."/>
        </authorList>
    </citation>
    <scope>NUCLEOTIDE SEQUENCE</scope>
    <source>
        <strain evidence="1">3924</strain>
    </source>
</reference>
<dbReference type="EMBL" id="JADIMV010000041">
    <property type="protein sequence ID" value="MBO8439444.1"/>
    <property type="molecule type" value="Genomic_DNA"/>
</dbReference>
<evidence type="ECO:0008006" key="3">
    <source>
        <dbReference type="Google" id="ProtNLM"/>
    </source>
</evidence>
<accession>A0A940DIC7</accession>
<dbReference type="Proteomes" id="UP000712007">
    <property type="component" value="Unassembled WGS sequence"/>
</dbReference>
<reference evidence="1" key="1">
    <citation type="submission" date="2020-10" db="EMBL/GenBank/DDBJ databases">
        <authorList>
            <person name="Gilroy R."/>
        </authorList>
    </citation>
    <scope>NUCLEOTIDE SEQUENCE</scope>
    <source>
        <strain evidence="1">3924</strain>
    </source>
</reference>
<dbReference type="SUPFAM" id="SSF56059">
    <property type="entry name" value="Glutathione synthetase ATP-binding domain-like"/>
    <property type="match status" value="1"/>
</dbReference>
<proteinExistence type="predicted"/>
<sequence length="385" mass="42250">MPKKIHLFNPQHDLSLAAGEMEYHAPESAMQLASDLSLLPLWYAEGGDTVISDTDAVLPPPVREVNVSAINDLTVGEDDRLVPWGWDRSVRMQFLRAGVPEDLLPSAGHIDRIRAMSHRRTAGRAMEYIKGRATDMRFPDTAVELASFREIEEFVAARGEAVLKAPWSGSGRGVFWCSGQMAQSLAGWCTRVIQRQGCVMGEPALDKVQDFAMEFHCSGGTAAFAGYSLFSTSGGVYRGNRMMSDAMIEAALAEYVPVPALHTVRGLLTEFLSAEIAPHYSGYVGVDMMVYRDGGELLVNPAVEINLRMTMGMVARTVYDRHVAAGKNGWFHIGHQPPGLLAAQDREMRTHMPLKTEGNRIASGYCPLVPVTESSVYTAFIIIDE</sequence>
<comment type="caution">
    <text evidence="1">The sequence shown here is derived from an EMBL/GenBank/DDBJ whole genome shotgun (WGS) entry which is preliminary data.</text>
</comment>
<organism evidence="1 2">
    <name type="scientific">Candidatus Aphodosoma intestinipullorum</name>
    <dbReference type="NCBI Taxonomy" id="2840674"/>
    <lineage>
        <taxon>Bacteria</taxon>
        <taxon>Pseudomonadati</taxon>
        <taxon>Bacteroidota</taxon>
        <taxon>Bacteroidia</taxon>
        <taxon>Bacteroidales</taxon>
        <taxon>Candidatus Aphodosoma</taxon>
    </lineage>
</organism>
<gene>
    <name evidence="1" type="ORF">IAC51_02215</name>
</gene>
<dbReference type="AlphaFoldDB" id="A0A940DIC7"/>